<name>A0A4Z2G554_9TELE</name>
<dbReference type="Proteomes" id="UP000314294">
    <property type="component" value="Unassembled WGS sequence"/>
</dbReference>
<organism evidence="1 2">
    <name type="scientific">Liparis tanakae</name>
    <name type="common">Tanaka's snailfish</name>
    <dbReference type="NCBI Taxonomy" id="230148"/>
    <lineage>
        <taxon>Eukaryota</taxon>
        <taxon>Metazoa</taxon>
        <taxon>Chordata</taxon>
        <taxon>Craniata</taxon>
        <taxon>Vertebrata</taxon>
        <taxon>Euteleostomi</taxon>
        <taxon>Actinopterygii</taxon>
        <taxon>Neopterygii</taxon>
        <taxon>Teleostei</taxon>
        <taxon>Neoteleostei</taxon>
        <taxon>Acanthomorphata</taxon>
        <taxon>Eupercaria</taxon>
        <taxon>Perciformes</taxon>
        <taxon>Cottioidei</taxon>
        <taxon>Cottales</taxon>
        <taxon>Liparidae</taxon>
        <taxon>Liparis</taxon>
    </lineage>
</organism>
<reference evidence="1 2" key="1">
    <citation type="submission" date="2019-03" db="EMBL/GenBank/DDBJ databases">
        <title>First draft genome of Liparis tanakae, snailfish: a comprehensive survey of snailfish specific genes.</title>
        <authorList>
            <person name="Kim W."/>
            <person name="Song I."/>
            <person name="Jeong J.-H."/>
            <person name="Kim D."/>
            <person name="Kim S."/>
            <person name="Ryu S."/>
            <person name="Song J.Y."/>
            <person name="Lee S.K."/>
        </authorList>
    </citation>
    <scope>NUCLEOTIDE SEQUENCE [LARGE SCALE GENOMIC DNA]</scope>
    <source>
        <tissue evidence="1">Muscle</tissue>
    </source>
</reference>
<dbReference type="EMBL" id="SRLO01000687">
    <property type="protein sequence ID" value="TNN48649.1"/>
    <property type="molecule type" value="Genomic_DNA"/>
</dbReference>
<sequence length="95" mass="10742">MFTCSTSSLNNRISTEEKIARSSASLRCSRTQEPVFTPLMEIDSKKEDTGTSPLQRFFAVGSYDESKEDAQLELRSGLEIRRAMQEAKSWWASEA</sequence>
<accession>A0A4Z2G554</accession>
<evidence type="ECO:0000313" key="2">
    <source>
        <dbReference type="Proteomes" id="UP000314294"/>
    </source>
</evidence>
<dbReference type="AlphaFoldDB" id="A0A4Z2G554"/>
<protein>
    <submittedName>
        <fullName evidence="1">Uncharacterized protein</fullName>
    </submittedName>
</protein>
<proteinExistence type="predicted"/>
<evidence type="ECO:0000313" key="1">
    <source>
        <dbReference type="EMBL" id="TNN48649.1"/>
    </source>
</evidence>
<gene>
    <name evidence="1" type="ORF">EYF80_041142</name>
</gene>
<comment type="caution">
    <text evidence="1">The sequence shown here is derived from an EMBL/GenBank/DDBJ whole genome shotgun (WGS) entry which is preliminary data.</text>
</comment>
<keyword evidence="2" id="KW-1185">Reference proteome</keyword>